<keyword evidence="8" id="KW-1185">Reference proteome</keyword>
<evidence type="ECO:0000256" key="4">
    <source>
        <dbReference type="SAM" id="Phobius"/>
    </source>
</evidence>
<dbReference type="SUPFAM" id="SSF49854">
    <property type="entry name" value="Spermadhesin, CUB domain"/>
    <property type="match status" value="1"/>
</dbReference>
<name>A0A7M7P4Q4_STRPU</name>
<dbReference type="CDD" id="cd00037">
    <property type="entry name" value="CLECT"/>
    <property type="match status" value="1"/>
</dbReference>
<evidence type="ECO:0000256" key="2">
    <source>
        <dbReference type="PROSITE-ProRule" id="PRU00059"/>
    </source>
</evidence>
<dbReference type="InterPro" id="IPR001304">
    <property type="entry name" value="C-type_lectin-like"/>
</dbReference>
<organism evidence="7 8">
    <name type="scientific">Strongylocentrotus purpuratus</name>
    <name type="common">Purple sea urchin</name>
    <dbReference type="NCBI Taxonomy" id="7668"/>
    <lineage>
        <taxon>Eukaryota</taxon>
        <taxon>Metazoa</taxon>
        <taxon>Echinodermata</taxon>
        <taxon>Eleutherozoa</taxon>
        <taxon>Echinozoa</taxon>
        <taxon>Echinoidea</taxon>
        <taxon>Euechinoidea</taxon>
        <taxon>Echinacea</taxon>
        <taxon>Camarodonta</taxon>
        <taxon>Echinidea</taxon>
        <taxon>Strongylocentrotidae</taxon>
        <taxon>Strongylocentrotus</taxon>
    </lineage>
</organism>
<dbReference type="SMART" id="SM00042">
    <property type="entry name" value="CUB"/>
    <property type="match status" value="1"/>
</dbReference>
<feature type="domain" description="C-type lectin" evidence="6">
    <location>
        <begin position="139"/>
        <end position="241"/>
    </location>
</feature>
<dbReference type="KEGG" id="spu:105444156"/>
<dbReference type="SUPFAM" id="SSF56436">
    <property type="entry name" value="C-type lectin-like"/>
    <property type="match status" value="1"/>
</dbReference>
<evidence type="ECO:0000313" key="8">
    <source>
        <dbReference type="Proteomes" id="UP000007110"/>
    </source>
</evidence>
<dbReference type="Gene3D" id="2.60.120.290">
    <property type="entry name" value="Spermadhesin, CUB domain"/>
    <property type="match status" value="1"/>
</dbReference>
<dbReference type="InterPro" id="IPR050976">
    <property type="entry name" value="Snaclec"/>
</dbReference>
<dbReference type="OMA" id="CNCEREY"/>
<dbReference type="InterPro" id="IPR018378">
    <property type="entry name" value="C-type_lectin_CS"/>
</dbReference>
<protein>
    <submittedName>
        <fullName evidence="7">Uncharacterized protein</fullName>
    </submittedName>
</protein>
<dbReference type="PROSITE" id="PS50041">
    <property type="entry name" value="C_TYPE_LECTIN_2"/>
    <property type="match status" value="1"/>
</dbReference>
<dbReference type="InterPro" id="IPR016187">
    <property type="entry name" value="CTDL_fold"/>
</dbReference>
<accession>A0A7M7P4Q4</accession>
<dbReference type="InterPro" id="IPR016186">
    <property type="entry name" value="C-type_lectin-like/link_sf"/>
</dbReference>
<feature type="transmembrane region" description="Helical" evidence="4">
    <location>
        <begin position="278"/>
        <end position="296"/>
    </location>
</feature>
<keyword evidence="1" id="KW-1015">Disulfide bond</keyword>
<dbReference type="InParanoid" id="A0A7M7P4Q4"/>
<dbReference type="Proteomes" id="UP000007110">
    <property type="component" value="Unassembled WGS sequence"/>
</dbReference>
<dbReference type="PROSITE" id="PS01180">
    <property type="entry name" value="CUB"/>
    <property type="match status" value="1"/>
</dbReference>
<proteinExistence type="predicted"/>
<reference evidence="7" key="2">
    <citation type="submission" date="2021-01" db="UniProtKB">
        <authorList>
            <consortium name="EnsemblMetazoa"/>
        </authorList>
    </citation>
    <scope>IDENTIFICATION</scope>
</reference>
<keyword evidence="4" id="KW-1133">Transmembrane helix</keyword>
<dbReference type="EnsemblMetazoa" id="XM_030989911">
    <property type="protein sequence ID" value="XP_030845771"/>
    <property type="gene ID" value="LOC105444156"/>
</dbReference>
<evidence type="ECO:0000259" key="5">
    <source>
        <dbReference type="PROSITE" id="PS01180"/>
    </source>
</evidence>
<dbReference type="InterPro" id="IPR035914">
    <property type="entry name" value="Sperma_CUB_dom_sf"/>
</dbReference>
<dbReference type="InterPro" id="IPR000859">
    <property type="entry name" value="CUB_dom"/>
</dbReference>
<evidence type="ECO:0000256" key="1">
    <source>
        <dbReference type="ARBA" id="ARBA00023157"/>
    </source>
</evidence>
<feature type="region of interest" description="Disordered" evidence="3">
    <location>
        <begin position="343"/>
        <end position="398"/>
    </location>
</feature>
<dbReference type="Gene3D" id="3.10.100.10">
    <property type="entry name" value="Mannose-Binding Protein A, subunit A"/>
    <property type="match status" value="1"/>
</dbReference>
<dbReference type="PROSITE" id="PS00615">
    <property type="entry name" value="C_TYPE_LECTIN_1"/>
    <property type="match status" value="1"/>
</dbReference>
<evidence type="ECO:0000259" key="6">
    <source>
        <dbReference type="PROSITE" id="PS50041"/>
    </source>
</evidence>
<dbReference type="PANTHER" id="PTHR22991">
    <property type="entry name" value="PROTEIN CBG13490"/>
    <property type="match status" value="1"/>
</dbReference>
<comment type="caution">
    <text evidence="2">Lacks conserved residue(s) required for the propagation of feature annotation.</text>
</comment>
<keyword evidence="4" id="KW-0472">Membrane</keyword>
<dbReference type="RefSeq" id="XP_030845771.1">
    <property type="nucleotide sequence ID" value="XM_030989911.1"/>
</dbReference>
<keyword evidence="4" id="KW-0812">Transmembrane</keyword>
<dbReference type="PANTHER" id="PTHR22991:SF40">
    <property type="entry name" value="PROTEIN CBG13490"/>
    <property type="match status" value="1"/>
</dbReference>
<evidence type="ECO:0000256" key="3">
    <source>
        <dbReference type="SAM" id="MobiDB-lite"/>
    </source>
</evidence>
<dbReference type="Pfam" id="PF00059">
    <property type="entry name" value="Lectin_C"/>
    <property type="match status" value="1"/>
</dbReference>
<reference evidence="8" key="1">
    <citation type="submission" date="2015-02" db="EMBL/GenBank/DDBJ databases">
        <title>Genome sequencing for Strongylocentrotus purpuratus.</title>
        <authorList>
            <person name="Murali S."/>
            <person name="Liu Y."/>
            <person name="Vee V."/>
            <person name="English A."/>
            <person name="Wang M."/>
            <person name="Skinner E."/>
            <person name="Han Y."/>
            <person name="Muzny D.M."/>
            <person name="Worley K.C."/>
            <person name="Gibbs R.A."/>
        </authorList>
    </citation>
    <scope>NUCLEOTIDE SEQUENCE</scope>
</reference>
<feature type="domain" description="CUB" evidence="5">
    <location>
        <begin position="14"/>
        <end position="126"/>
    </location>
</feature>
<dbReference type="GeneID" id="105444156"/>
<evidence type="ECO:0000313" key="7">
    <source>
        <dbReference type="EnsemblMetazoa" id="XP_030845771"/>
    </source>
</evidence>
<dbReference type="CDD" id="cd00041">
    <property type="entry name" value="CUB"/>
    <property type="match status" value="1"/>
</dbReference>
<dbReference type="AlphaFoldDB" id="A0A7M7P4Q4"/>
<feature type="compositionally biased region" description="Low complexity" evidence="3">
    <location>
        <begin position="345"/>
        <end position="360"/>
    </location>
</feature>
<dbReference type="SMART" id="SM00034">
    <property type="entry name" value="CLECT"/>
    <property type="match status" value="1"/>
</dbReference>
<dbReference type="OrthoDB" id="10063988at2759"/>
<sequence length="489" mass="54662">MIALELSSPCKAQCSNPGETLEFNSRPQLLKSTIYPCSWKIAVPDAERTWLIQVRVVHVDLECCCDSDYLLIKDGSDSAARSIVALCSGEEPNPTTITSSGPSLYVEFINDGDMTGSGYSLQFVYFDSKVSCPGGWVSRRGFCYKLYHEPVPWQQAASRCGYDGGFLTSIVDQEENDFLLESFGNETSLAWIGMNSSRRWLDGSSSLHYNNFRYPTINELRCYTLELDKNGAWSNSNCEQEQNNFICKKTQDGSGGRYWTALHGRKGDSSGISDVSKILIWFIVAAILLLIVFFQGRRESCLYPIMKDCMKSPKNSCVGCIRVVLKPCSICIETIRKWYQRRTTRTSSPCSSQPTTPEPTNRAPLAQTIFRRGSTSSETDDYPRREFGTTQSPSTYKDDVISEAPPPSYIHAVDDHPRREFETTQSPSIHSDDHDVKKEAAPPSYIHALAPTFDVLYNDPRGSETSINARESIAAPSYEFAVAGFQTTI</sequence>
<dbReference type="Pfam" id="PF00431">
    <property type="entry name" value="CUB"/>
    <property type="match status" value="1"/>
</dbReference>